<dbReference type="STRING" id="1288385.ERS137968_04462"/>
<dbReference type="EMBL" id="CQAZ01000061">
    <property type="protein sequence ID" value="CNI52702.1"/>
    <property type="molecule type" value="Genomic_DNA"/>
</dbReference>
<dbReference type="PROSITE" id="PS50404">
    <property type="entry name" value="GST_NTER"/>
    <property type="match status" value="1"/>
</dbReference>
<evidence type="ECO:0000313" key="2">
    <source>
        <dbReference type="EMBL" id="CNI52702.1"/>
    </source>
</evidence>
<dbReference type="InterPro" id="IPR036249">
    <property type="entry name" value="Thioredoxin-like_sf"/>
</dbReference>
<dbReference type="PANTHER" id="PTHR42673">
    <property type="entry name" value="MALEYLACETOACETATE ISOMERASE"/>
    <property type="match status" value="1"/>
</dbReference>
<dbReference type="Gene3D" id="1.20.1050.10">
    <property type="match status" value="1"/>
</dbReference>
<dbReference type="GO" id="GO:0006559">
    <property type="term" value="P:L-phenylalanine catabolic process"/>
    <property type="evidence" value="ECO:0007669"/>
    <property type="project" value="TreeGrafter"/>
</dbReference>
<evidence type="ECO:0000313" key="4">
    <source>
        <dbReference type="Proteomes" id="UP000044625"/>
    </source>
</evidence>
<dbReference type="OrthoDB" id="8857552at2"/>
<dbReference type="SFLD" id="SFLDG00358">
    <property type="entry name" value="Main_(cytGST)"/>
    <property type="match status" value="1"/>
</dbReference>
<keyword evidence="2" id="KW-0808">Transferase</keyword>
<dbReference type="Pfam" id="PF13417">
    <property type="entry name" value="GST_N_3"/>
    <property type="match status" value="1"/>
</dbReference>
<dbReference type="GO" id="GO:0016034">
    <property type="term" value="F:maleylacetoacetate isomerase activity"/>
    <property type="evidence" value="ECO:0007669"/>
    <property type="project" value="TreeGrafter"/>
</dbReference>
<proteinExistence type="predicted"/>
<protein>
    <submittedName>
        <fullName evidence="2 3">Transferase</fullName>
    </submittedName>
</protein>
<dbReference type="Proteomes" id="UP000044625">
    <property type="component" value="Unassembled WGS sequence"/>
</dbReference>
<dbReference type="NCBIfam" id="NF011693">
    <property type="entry name" value="PRK15113.1"/>
    <property type="match status" value="1"/>
</dbReference>
<dbReference type="InterPro" id="IPR036282">
    <property type="entry name" value="Glutathione-S-Trfase_C_sf"/>
</dbReference>
<gene>
    <name evidence="2" type="primary">yfcF</name>
    <name evidence="2" type="ORF">ERS008529_04275</name>
    <name evidence="3" type="ORF">ERS137968_04462</name>
</gene>
<reference evidence="3 4" key="2">
    <citation type="submission" date="2015-03" db="EMBL/GenBank/DDBJ databases">
        <authorList>
            <consortium name="Pathogen Informatics"/>
            <person name="Murphy D."/>
        </authorList>
    </citation>
    <scope>NUCLEOTIDE SEQUENCE [LARGE SCALE GENOMIC DNA]</scope>
    <source>
        <strain evidence="4">type strain: CIP110230</strain>
        <strain evidence="3">Type strain: CIP110230</strain>
    </source>
</reference>
<dbReference type="RefSeq" id="WP_049615085.1">
    <property type="nucleotide sequence ID" value="NZ_CAWMMU010000042.1"/>
</dbReference>
<name>A0A0T9RAI1_9GAMM</name>
<evidence type="ECO:0000313" key="3">
    <source>
        <dbReference type="EMBL" id="CRY69312.1"/>
    </source>
</evidence>
<dbReference type="Pfam" id="PF14834">
    <property type="entry name" value="GST_C_4"/>
    <property type="match status" value="1"/>
</dbReference>
<feature type="domain" description="GST N-terminal" evidence="1">
    <location>
        <begin position="6"/>
        <end position="87"/>
    </location>
</feature>
<evidence type="ECO:0000313" key="5">
    <source>
        <dbReference type="Proteomes" id="UP000045840"/>
    </source>
</evidence>
<dbReference type="InterPro" id="IPR034338">
    <property type="entry name" value="GST_4_C"/>
</dbReference>
<dbReference type="GO" id="GO:0004364">
    <property type="term" value="F:glutathione transferase activity"/>
    <property type="evidence" value="ECO:0007669"/>
    <property type="project" value="TreeGrafter"/>
</dbReference>
<dbReference type="CDD" id="cd00570">
    <property type="entry name" value="GST_N_family"/>
    <property type="match status" value="1"/>
</dbReference>
<dbReference type="CDD" id="cd03195">
    <property type="entry name" value="GST_C_4"/>
    <property type="match status" value="1"/>
</dbReference>
<dbReference type="GO" id="GO:0006749">
    <property type="term" value="P:glutathione metabolic process"/>
    <property type="evidence" value="ECO:0007669"/>
    <property type="project" value="TreeGrafter"/>
</dbReference>
<dbReference type="SUPFAM" id="SSF52833">
    <property type="entry name" value="Thioredoxin-like"/>
    <property type="match status" value="1"/>
</dbReference>
<dbReference type="Proteomes" id="UP000045840">
    <property type="component" value="Unassembled WGS sequence"/>
</dbReference>
<dbReference type="InterPro" id="IPR004045">
    <property type="entry name" value="Glutathione_S-Trfase_N"/>
</dbReference>
<reference evidence="2" key="1">
    <citation type="submission" date="2015-03" db="EMBL/GenBank/DDBJ databases">
        <authorList>
            <person name="Murphy D."/>
        </authorList>
    </citation>
    <scope>NUCLEOTIDE SEQUENCE [LARGE SCALE GENOMIC DNA]</scope>
    <source>
        <strain evidence="2">A125KOH2</strain>
    </source>
</reference>
<accession>A0A0T9RAI1</accession>
<sequence>MSQQSIRLYADADFFSPYAMSVFVSLTEKALPFSLSTINLSSGEHLQEVYARLSTTRRVPTLVIDNFQLSESSAISEYLEERFPSPVYTRIYPQDRQERARAREIQAWLRSDFMPIRSERPTEVVFAGLKLPPLSDSAQRAANKLISALERLLSDGRKYLFSEWCVADTDLALMLNRLVMNGDKLPEYLRQYANYQWQRPSVQQWRTLSRKSA</sequence>
<dbReference type="Gene3D" id="3.40.30.10">
    <property type="entry name" value="Glutaredoxin"/>
    <property type="match status" value="1"/>
</dbReference>
<organism evidence="2 5">
    <name type="scientific">Yersinia pekkanenii</name>
    <dbReference type="NCBI Taxonomy" id="1288385"/>
    <lineage>
        <taxon>Bacteria</taxon>
        <taxon>Pseudomonadati</taxon>
        <taxon>Pseudomonadota</taxon>
        <taxon>Gammaproteobacteria</taxon>
        <taxon>Enterobacterales</taxon>
        <taxon>Yersiniaceae</taxon>
        <taxon>Yersinia</taxon>
    </lineage>
</organism>
<dbReference type="SUPFAM" id="SSF47616">
    <property type="entry name" value="GST C-terminal domain-like"/>
    <property type="match status" value="1"/>
</dbReference>
<evidence type="ECO:0000259" key="1">
    <source>
        <dbReference type="PROSITE" id="PS50404"/>
    </source>
</evidence>
<dbReference type="SFLD" id="SFLDS00019">
    <property type="entry name" value="Glutathione_Transferase_(cytos"/>
    <property type="match status" value="1"/>
</dbReference>
<dbReference type="PANTHER" id="PTHR42673:SF21">
    <property type="entry name" value="GLUTATHIONE S-TRANSFERASE YFCF"/>
    <property type="match status" value="1"/>
</dbReference>
<keyword evidence="4" id="KW-1185">Reference proteome</keyword>
<dbReference type="AlphaFoldDB" id="A0A0T9RAI1"/>
<dbReference type="EMBL" id="CWJL01000042">
    <property type="protein sequence ID" value="CRY69312.1"/>
    <property type="molecule type" value="Genomic_DNA"/>
</dbReference>
<reference evidence="5" key="3">
    <citation type="submission" date="2015-03" db="EMBL/GenBank/DDBJ databases">
        <authorList>
            <consortium name="Pathogen Informatics"/>
        </authorList>
    </citation>
    <scope>NUCLEOTIDE SEQUENCE [LARGE SCALE GENOMIC DNA]</scope>
    <source>
        <strain evidence="5">A125KOH2</strain>
    </source>
</reference>
<dbReference type="InterPro" id="IPR040079">
    <property type="entry name" value="Glutathione_S-Trfase"/>
</dbReference>